<dbReference type="Proteomes" id="UP000175669">
    <property type="component" value="Unassembled WGS sequence"/>
</dbReference>
<evidence type="ECO:0000313" key="1">
    <source>
        <dbReference type="EMBL" id="OFE12114.1"/>
    </source>
</evidence>
<evidence type="ECO:0000313" key="2">
    <source>
        <dbReference type="Proteomes" id="UP000175669"/>
    </source>
</evidence>
<name>A0A1E8CI88_9GAMM</name>
<proteinExistence type="predicted"/>
<dbReference type="Pfam" id="PF13618">
    <property type="entry name" value="Gluconate_2-dh3"/>
    <property type="match status" value="1"/>
</dbReference>
<keyword evidence="2" id="KW-1185">Reference proteome</keyword>
<dbReference type="AlphaFoldDB" id="A0A1E8CI88"/>
<sequence>MNRRELLTMIMSATGYAMVGSPVLLAGCTSASGARNTGNLSSDPNVSPLIAEIAETIIPRTDTPGAKDAAVAPFMIKIVEDCYDSEDQTVFYQGLEAFRELCQVRFGQDFAELSDQQRTEFLRELDQVARSYPRAPDSPVHYFVMLKQLTLFAYFTSEIVQTQVLRLVPVPGRYDGCYPYQKGDTAWAI</sequence>
<dbReference type="RefSeq" id="WP_070115738.1">
    <property type="nucleotide sequence ID" value="NZ_MASR01000001.1"/>
</dbReference>
<dbReference type="PROSITE" id="PS51257">
    <property type="entry name" value="PROKAR_LIPOPROTEIN"/>
    <property type="match status" value="1"/>
</dbReference>
<gene>
    <name evidence="1" type="ORF">PHACT_02365</name>
</gene>
<dbReference type="STRING" id="1524254.PHACT_02365"/>
<protein>
    <recommendedName>
        <fullName evidence="3">Twin-arginine translocation pathway signal</fullName>
    </recommendedName>
</protein>
<reference evidence="2" key="1">
    <citation type="submission" date="2016-07" db="EMBL/GenBank/DDBJ databases">
        <authorList>
            <person name="Florea S."/>
            <person name="Webb J.S."/>
            <person name="Jaromczyk J."/>
            <person name="Schardl C.L."/>
        </authorList>
    </citation>
    <scope>NUCLEOTIDE SEQUENCE [LARGE SCALE GENOMIC DNA]</scope>
    <source>
        <strain evidence="2">KCTC 42131</strain>
    </source>
</reference>
<dbReference type="EMBL" id="MASR01000001">
    <property type="protein sequence ID" value="OFE12114.1"/>
    <property type="molecule type" value="Genomic_DNA"/>
</dbReference>
<dbReference type="InterPro" id="IPR027056">
    <property type="entry name" value="Gluconate_2DH_su3"/>
</dbReference>
<organism evidence="1 2">
    <name type="scientific">Pseudohongiella acticola</name>
    <dbReference type="NCBI Taxonomy" id="1524254"/>
    <lineage>
        <taxon>Bacteria</taxon>
        <taxon>Pseudomonadati</taxon>
        <taxon>Pseudomonadota</taxon>
        <taxon>Gammaproteobacteria</taxon>
        <taxon>Pseudomonadales</taxon>
        <taxon>Pseudohongiellaceae</taxon>
        <taxon>Pseudohongiella</taxon>
    </lineage>
</organism>
<evidence type="ECO:0008006" key="3">
    <source>
        <dbReference type="Google" id="ProtNLM"/>
    </source>
</evidence>
<dbReference type="OrthoDB" id="6385145at2"/>
<comment type="caution">
    <text evidence="1">The sequence shown here is derived from an EMBL/GenBank/DDBJ whole genome shotgun (WGS) entry which is preliminary data.</text>
</comment>
<accession>A0A1E8CI88</accession>